<evidence type="ECO:0000313" key="3">
    <source>
        <dbReference type="Proteomes" id="UP000015106"/>
    </source>
</evidence>
<accession>A0A8R7NYA0</accession>
<keyword evidence="1" id="KW-1133">Transmembrane helix</keyword>
<proteinExistence type="predicted"/>
<reference evidence="2" key="2">
    <citation type="submission" date="2018-03" db="EMBL/GenBank/DDBJ databases">
        <title>The Triticum urartu genome reveals the dynamic nature of wheat genome evolution.</title>
        <authorList>
            <person name="Ling H."/>
            <person name="Ma B."/>
            <person name="Shi X."/>
            <person name="Liu H."/>
            <person name="Dong L."/>
            <person name="Sun H."/>
            <person name="Cao Y."/>
            <person name="Gao Q."/>
            <person name="Zheng S."/>
            <person name="Li Y."/>
            <person name="Yu Y."/>
            <person name="Du H."/>
            <person name="Qi M."/>
            <person name="Li Y."/>
            <person name="Yu H."/>
            <person name="Cui Y."/>
            <person name="Wang N."/>
            <person name="Chen C."/>
            <person name="Wu H."/>
            <person name="Zhao Y."/>
            <person name="Zhang J."/>
            <person name="Li Y."/>
            <person name="Zhou W."/>
            <person name="Zhang B."/>
            <person name="Hu W."/>
            <person name="Eijk M."/>
            <person name="Tang J."/>
            <person name="Witsenboer H."/>
            <person name="Zhao S."/>
            <person name="Li Z."/>
            <person name="Zhang A."/>
            <person name="Wang D."/>
            <person name="Liang C."/>
        </authorList>
    </citation>
    <scope>NUCLEOTIDE SEQUENCE [LARGE SCALE GENOMIC DNA]</scope>
    <source>
        <strain evidence="2">cv. G1812</strain>
    </source>
</reference>
<sequence length="55" mass="6216">MSLRRRDLRAALLIARSPGRCQIQLPGGFLCCGCRFVLSGENIFCLFLILLMWVS</sequence>
<dbReference type="EnsemblPlants" id="TuG1812G0100000770.01.T01">
    <property type="protein sequence ID" value="TuG1812G0100000770.01.T01.cds459125"/>
    <property type="gene ID" value="TuG1812G0100000770.01"/>
</dbReference>
<organism evidence="2 3">
    <name type="scientific">Triticum urartu</name>
    <name type="common">Red wild einkorn</name>
    <name type="synonym">Crithodium urartu</name>
    <dbReference type="NCBI Taxonomy" id="4572"/>
    <lineage>
        <taxon>Eukaryota</taxon>
        <taxon>Viridiplantae</taxon>
        <taxon>Streptophyta</taxon>
        <taxon>Embryophyta</taxon>
        <taxon>Tracheophyta</taxon>
        <taxon>Spermatophyta</taxon>
        <taxon>Magnoliopsida</taxon>
        <taxon>Liliopsida</taxon>
        <taxon>Poales</taxon>
        <taxon>Poaceae</taxon>
        <taxon>BOP clade</taxon>
        <taxon>Pooideae</taxon>
        <taxon>Triticodae</taxon>
        <taxon>Triticeae</taxon>
        <taxon>Triticinae</taxon>
        <taxon>Triticum</taxon>
    </lineage>
</organism>
<keyword evidence="1" id="KW-0812">Transmembrane</keyword>
<dbReference type="Gramene" id="TuG1812G0100000770.01.T01">
    <property type="protein sequence ID" value="TuG1812G0100000770.01.T01.cds459125"/>
    <property type="gene ID" value="TuG1812G0100000770.01"/>
</dbReference>
<reference evidence="2" key="3">
    <citation type="submission" date="2022-06" db="UniProtKB">
        <authorList>
            <consortium name="EnsemblPlants"/>
        </authorList>
    </citation>
    <scope>IDENTIFICATION</scope>
</reference>
<feature type="transmembrane region" description="Helical" evidence="1">
    <location>
        <begin position="29"/>
        <end position="54"/>
    </location>
</feature>
<name>A0A8R7NYA0_TRIUA</name>
<evidence type="ECO:0000256" key="1">
    <source>
        <dbReference type="SAM" id="Phobius"/>
    </source>
</evidence>
<protein>
    <submittedName>
        <fullName evidence="2">Uncharacterized protein</fullName>
    </submittedName>
</protein>
<dbReference type="AlphaFoldDB" id="A0A8R7NYA0"/>
<dbReference type="Proteomes" id="UP000015106">
    <property type="component" value="Chromosome 1"/>
</dbReference>
<evidence type="ECO:0000313" key="2">
    <source>
        <dbReference type="EnsemblPlants" id="TuG1812G0100000770.01.T01.cds459125"/>
    </source>
</evidence>
<keyword evidence="1" id="KW-0472">Membrane</keyword>
<keyword evidence="3" id="KW-1185">Reference proteome</keyword>
<reference evidence="3" key="1">
    <citation type="journal article" date="2013" name="Nature">
        <title>Draft genome of the wheat A-genome progenitor Triticum urartu.</title>
        <authorList>
            <person name="Ling H.Q."/>
            <person name="Zhao S."/>
            <person name="Liu D."/>
            <person name="Wang J."/>
            <person name="Sun H."/>
            <person name="Zhang C."/>
            <person name="Fan H."/>
            <person name="Li D."/>
            <person name="Dong L."/>
            <person name="Tao Y."/>
            <person name="Gao C."/>
            <person name="Wu H."/>
            <person name="Li Y."/>
            <person name="Cui Y."/>
            <person name="Guo X."/>
            <person name="Zheng S."/>
            <person name="Wang B."/>
            <person name="Yu K."/>
            <person name="Liang Q."/>
            <person name="Yang W."/>
            <person name="Lou X."/>
            <person name="Chen J."/>
            <person name="Feng M."/>
            <person name="Jian J."/>
            <person name="Zhang X."/>
            <person name="Luo G."/>
            <person name="Jiang Y."/>
            <person name="Liu J."/>
            <person name="Wang Z."/>
            <person name="Sha Y."/>
            <person name="Zhang B."/>
            <person name="Wu H."/>
            <person name="Tang D."/>
            <person name="Shen Q."/>
            <person name="Xue P."/>
            <person name="Zou S."/>
            <person name="Wang X."/>
            <person name="Liu X."/>
            <person name="Wang F."/>
            <person name="Yang Y."/>
            <person name="An X."/>
            <person name="Dong Z."/>
            <person name="Zhang K."/>
            <person name="Zhang X."/>
            <person name="Luo M.C."/>
            <person name="Dvorak J."/>
            <person name="Tong Y."/>
            <person name="Wang J."/>
            <person name="Yang H."/>
            <person name="Li Z."/>
            <person name="Wang D."/>
            <person name="Zhang A."/>
            <person name="Wang J."/>
        </authorList>
    </citation>
    <scope>NUCLEOTIDE SEQUENCE</scope>
    <source>
        <strain evidence="3">cv. G1812</strain>
    </source>
</reference>